<comment type="caution">
    <text evidence="1">The sequence shown here is derived from an EMBL/GenBank/DDBJ whole genome shotgun (WGS) entry which is preliminary data.</text>
</comment>
<name>A0A9W4SS20_9GLOM</name>
<organism evidence="1 2">
    <name type="scientific">Funneliformis geosporum</name>
    <dbReference type="NCBI Taxonomy" id="1117311"/>
    <lineage>
        <taxon>Eukaryota</taxon>
        <taxon>Fungi</taxon>
        <taxon>Fungi incertae sedis</taxon>
        <taxon>Mucoromycota</taxon>
        <taxon>Glomeromycotina</taxon>
        <taxon>Glomeromycetes</taxon>
        <taxon>Glomerales</taxon>
        <taxon>Glomeraceae</taxon>
        <taxon>Funneliformis</taxon>
    </lineage>
</organism>
<accession>A0A9W4SS20</accession>
<reference evidence="1" key="1">
    <citation type="submission" date="2022-08" db="EMBL/GenBank/DDBJ databases">
        <authorList>
            <person name="Kallberg Y."/>
            <person name="Tangrot J."/>
            <person name="Rosling A."/>
        </authorList>
    </citation>
    <scope>NUCLEOTIDE SEQUENCE</scope>
    <source>
        <strain evidence="1">Wild A</strain>
    </source>
</reference>
<evidence type="ECO:0000313" key="1">
    <source>
        <dbReference type="EMBL" id="CAI2178508.1"/>
    </source>
</evidence>
<dbReference type="AlphaFoldDB" id="A0A9W4SS20"/>
<dbReference type="EMBL" id="CAMKVN010001870">
    <property type="protein sequence ID" value="CAI2178508.1"/>
    <property type="molecule type" value="Genomic_DNA"/>
</dbReference>
<feature type="non-terminal residue" evidence="1">
    <location>
        <position position="1"/>
    </location>
</feature>
<keyword evidence="2" id="KW-1185">Reference proteome</keyword>
<evidence type="ECO:0000313" key="2">
    <source>
        <dbReference type="Proteomes" id="UP001153678"/>
    </source>
</evidence>
<proteinExistence type="predicted"/>
<sequence length="91" mass="10924">LIAEEIVNQEDQRAIEVLLQTNINESLKVNIDQYLEVVDLTKRHIVSTNEAFNGLKIWMQYLERQKNKEFDMKNMRIMQRKVFNSKIQKNN</sequence>
<gene>
    <name evidence="1" type="ORF">FWILDA_LOCUS8621</name>
</gene>
<dbReference type="Proteomes" id="UP001153678">
    <property type="component" value="Unassembled WGS sequence"/>
</dbReference>
<protein>
    <submittedName>
        <fullName evidence="1">6478_t:CDS:1</fullName>
    </submittedName>
</protein>